<evidence type="ECO:0000256" key="25">
    <source>
        <dbReference type="ARBA" id="ARBA00048679"/>
    </source>
</evidence>
<keyword evidence="22" id="KW-0449">Lipoprotein</keyword>
<protein>
    <recommendedName>
        <fullName evidence="27">Calcium-dependent protein kinase 1</fullName>
        <ecNumber evidence="5">2.7.11.1</ecNumber>
    </recommendedName>
</protein>
<dbReference type="InterPro" id="IPR011009">
    <property type="entry name" value="Kinase-like_dom_sf"/>
</dbReference>
<feature type="domain" description="Protein kinase" evidence="31">
    <location>
        <begin position="50"/>
        <end position="308"/>
    </location>
</feature>
<keyword evidence="19" id="KW-0969">Cilium</keyword>
<evidence type="ECO:0000256" key="13">
    <source>
        <dbReference type="ARBA" id="ARBA00022741"/>
    </source>
</evidence>
<evidence type="ECO:0000256" key="5">
    <source>
        <dbReference type="ARBA" id="ARBA00012513"/>
    </source>
</evidence>
<evidence type="ECO:0000256" key="3">
    <source>
        <dbReference type="ARBA" id="ARBA00004342"/>
    </source>
</evidence>
<keyword evidence="9" id="KW-0808">Transferase</keyword>
<dbReference type="Gene3D" id="1.10.510.10">
    <property type="entry name" value="Transferase(Phosphotransferase) domain 1"/>
    <property type="match status" value="1"/>
</dbReference>
<dbReference type="GO" id="GO:0031514">
    <property type="term" value="C:motile cilium"/>
    <property type="evidence" value="ECO:0007669"/>
    <property type="project" value="UniProtKB-SubCell"/>
</dbReference>
<evidence type="ECO:0000256" key="22">
    <source>
        <dbReference type="ARBA" id="ARBA00023288"/>
    </source>
</evidence>
<keyword evidence="8 29" id="KW-0723">Serine/threonine-protein kinase</keyword>
<dbReference type="CDD" id="cd05117">
    <property type="entry name" value="STKc_CAMK"/>
    <property type="match status" value="1"/>
</dbReference>
<dbReference type="InterPro" id="IPR018247">
    <property type="entry name" value="EF_Hand_1_Ca_BS"/>
</dbReference>
<dbReference type="Gene3D" id="3.30.200.20">
    <property type="entry name" value="Phosphorylase Kinase, domain 1"/>
    <property type="match status" value="1"/>
</dbReference>
<dbReference type="SMART" id="SM00220">
    <property type="entry name" value="S_TKc"/>
    <property type="match status" value="1"/>
</dbReference>
<keyword evidence="11" id="KW-0479">Metal-binding</keyword>
<dbReference type="AlphaFoldDB" id="A0AAU9K9P7"/>
<evidence type="ECO:0000256" key="27">
    <source>
        <dbReference type="ARBA" id="ARBA00068067"/>
    </source>
</evidence>
<dbReference type="InterPro" id="IPR017441">
    <property type="entry name" value="Protein_kinase_ATP_BS"/>
</dbReference>
<dbReference type="SUPFAM" id="SSF56112">
    <property type="entry name" value="Protein kinase-like (PK-like)"/>
    <property type="match status" value="1"/>
</dbReference>
<dbReference type="Proteomes" id="UP001162131">
    <property type="component" value="Unassembled WGS sequence"/>
</dbReference>
<evidence type="ECO:0000256" key="29">
    <source>
        <dbReference type="RuleBase" id="RU000304"/>
    </source>
</evidence>
<evidence type="ECO:0000256" key="10">
    <source>
        <dbReference type="ARBA" id="ARBA00022707"/>
    </source>
</evidence>
<evidence type="ECO:0000256" key="21">
    <source>
        <dbReference type="ARBA" id="ARBA00023273"/>
    </source>
</evidence>
<dbReference type="Pfam" id="PF13499">
    <property type="entry name" value="EF-hand_7"/>
    <property type="match status" value="2"/>
</dbReference>
<evidence type="ECO:0000256" key="7">
    <source>
        <dbReference type="ARBA" id="ARBA00022511"/>
    </source>
</evidence>
<evidence type="ECO:0000256" key="2">
    <source>
        <dbReference type="ARBA" id="ARBA00004230"/>
    </source>
</evidence>
<evidence type="ECO:0000256" key="11">
    <source>
        <dbReference type="ARBA" id="ARBA00022723"/>
    </source>
</evidence>
<comment type="catalytic activity">
    <reaction evidence="24">
        <text>L-threonyl-[protein] + ATP = O-phospho-L-threonyl-[protein] + ADP + H(+)</text>
        <dbReference type="Rhea" id="RHEA:46608"/>
        <dbReference type="Rhea" id="RHEA-COMP:11060"/>
        <dbReference type="Rhea" id="RHEA-COMP:11605"/>
        <dbReference type="ChEBI" id="CHEBI:15378"/>
        <dbReference type="ChEBI" id="CHEBI:30013"/>
        <dbReference type="ChEBI" id="CHEBI:30616"/>
        <dbReference type="ChEBI" id="CHEBI:61977"/>
        <dbReference type="ChEBI" id="CHEBI:456216"/>
        <dbReference type="EC" id="2.7.11.1"/>
    </reaction>
</comment>
<evidence type="ECO:0000256" key="17">
    <source>
        <dbReference type="ARBA" id="ARBA00022846"/>
    </source>
</evidence>
<evidence type="ECO:0000256" key="30">
    <source>
        <dbReference type="SAM" id="MobiDB-lite"/>
    </source>
</evidence>
<feature type="domain" description="EF-hand" evidence="32">
    <location>
        <begin position="391"/>
        <end position="426"/>
    </location>
</feature>
<dbReference type="InterPro" id="IPR002048">
    <property type="entry name" value="EF_hand_dom"/>
</dbReference>
<feature type="region of interest" description="Disordered" evidence="30">
    <location>
        <begin position="1"/>
        <end position="28"/>
    </location>
</feature>
<evidence type="ECO:0000256" key="6">
    <source>
        <dbReference type="ARBA" id="ARBA00022475"/>
    </source>
</evidence>
<dbReference type="PROSITE" id="PS00018">
    <property type="entry name" value="EF_HAND_1"/>
    <property type="match status" value="4"/>
</dbReference>
<comment type="caution">
    <text evidence="33">The sequence shown here is derived from an EMBL/GenBank/DDBJ whole genome shotgun (WGS) entry which is preliminary data.</text>
</comment>
<dbReference type="CDD" id="cd00051">
    <property type="entry name" value="EFh"/>
    <property type="match status" value="2"/>
</dbReference>
<evidence type="ECO:0000313" key="33">
    <source>
        <dbReference type="EMBL" id="CAG9335737.1"/>
    </source>
</evidence>
<evidence type="ECO:0000256" key="8">
    <source>
        <dbReference type="ARBA" id="ARBA00022527"/>
    </source>
</evidence>
<feature type="domain" description="EF-hand" evidence="32">
    <location>
        <begin position="354"/>
        <end position="389"/>
    </location>
</feature>
<evidence type="ECO:0000256" key="24">
    <source>
        <dbReference type="ARBA" id="ARBA00047899"/>
    </source>
</evidence>
<dbReference type="GO" id="GO:0005524">
    <property type="term" value="F:ATP binding"/>
    <property type="evidence" value="ECO:0007669"/>
    <property type="project" value="UniProtKB-UniRule"/>
</dbReference>
<evidence type="ECO:0000256" key="14">
    <source>
        <dbReference type="ARBA" id="ARBA00022777"/>
    </source>
</evidence>
<dbReference type="GO" id="GO:0004674">
    <property type="term" value="F:protein serine/threonine kinase activity"/>
    <property type="evidence" value="ECO:0007669"/>
    <property type="project" value="UniProtKB-KW"/>
</dbReference>
<dbReference type="FunFam" id="1.10.238.10:FF:000585">
    <property type="entry name" value="Calcium-dependent protein kinase-a"/>
    <property type="match status" value="1"/>
</dbReference>
<evidence type="ECO:0000256" key="4">
    <source>
        <dbReference type="ARBA" id="ARBA00004425"/>
    </source>
</evidence>
<evidence type="ECO:0000256" key="1">
    <source>
        <dbReference type="ARBA" id="ARBA00001946"/>
    </source>
</evidence>
<feature type="domain" description="EF-hand" evidence="32">
    <location>
        <begin position="464"/>
        <end position="495"/>
    </location>
</feature>
<comment type="subcellular location">
    <subcellularLocation>
        <location evidence="3">Cell membrane</location>
        <topology evidence="3">Lipid-anchor</topology>
        <orientation evidence="3">Cytoplasmic side</orientation>
    </subcellularLocation>
    <subcellularLocation>
        <location evidence="2">Cell projection</location>
        <location evidence="2">Cilium</location>
        <location evidence="2">Flagellum</location>
    </subcellularLocation>
    <subcellularLocation>
        <location evidence="4">Host cell membrane</location>
        <topology evidence="4">Lipid-anchor</topology>
    </subcellularLocation>
    <subcellularLocation>
        <location evidence="26">Parasitophorous vacuole membrane</location>
        <topology evidence="26">Lipid-anchor</topology>
    </subcellularLocation>
</comment>
<evidence type="ECO:0000256" key="19">
    <source>
        <dbReference type="ARBA" id="ARBA00023069"/>
    </source>
</evidence>
<dbReference type="GO" id="GO:0020002">
    <property type="term" value="C:host cell plasma membrane"/>
    <property type="evidence" value="ECO:0007669"/>
    <property type="project" value="UniProtKB-SubCell"/>
</dbReference>
<keyword evidence="21" id="KW-0966">Cell projection</keyword>
<dbReference type="GO" id="GO:0005886">
    <property type="term" value="C:plasma membrane"/>
    <property type="evidence" value="ECO:0007669"/>
    <property type="project" value="UniProtKB-SubCell"/>
</dbReference>
<proteinExistence type="inferred from homology"/>
<dbReference type="SMART" id="SM00054">
    <property type="entry name" value="EFh"/>
    <property type="match status" value="4"/>
</dbReference>
<evidence type="ECO:0000256" key="23">
    <source>
        <dbReference type="ARBA" id="ARBA00024334"/>
    </source>
</evidence>
<feature type="binding site" evidence="28">
    <location>
        <position position="83"/>
    </location>
    <ligand>
        <name>ATP</name>
        <dbReference type="ChEBI" id="CHEBI:30616"/>
    </ligand>
</feature>
<dbReference type="InterPro" id="IPR050205">
    <property type="entry name" value="CDPK_Ser/Thr_kinases"/>
</dbReference>
<organism evidence="33 34">
    <name type="scientific">Blepharisma stoltei</name>
    <dbReference type="NCBI Taxonomy" id="1481888"/>
    <lineage>
        <taxon>Eukaryota</taxon>
        <taxon>Sar</taxon>
        <taxon>Alveolata</taxon>
        <taxon>Ciliophora</taxon>
        <taxon>Postciliodesmatophora</taxon>
        <taxon>Heterotrichea</taxon>
        <taxon>Heterotrichida</taxon>
        <taxon>Blepharismidae</taxon>
        <taxon>Blepharisma</taxon>
    </lineage>
</organism>
<evidence type="ECO:0000256" key="12">
    <source>
        <dbReference type="ARBA" id="ARBA00022737"/>
    </source>
</evidence>
<dbReference type="PROSITE" id="PS00108">
    <property type="entry name" value="PROTEIN_KINASE_ST"/>
    <property type="match status" value="1"/>
</dbReference>
<name>A0AAU9K9P7_9CILI</name>
<feature type="domain" description="EF-hand" evidence="32">
    <location>
        <begin position="427"/>
        <end position="462"/>
    </location>
</feature>
<reference evidence="33" key="1">
    <citation type="submission" date="2021-09" db="EMBL/GenBank/DDBJ databases">
        <authorList>
            <consortium name="AG Swart"/>
            <person name="Singh M."/>
            <person name="Singh A."/>
            <person name="Seah K."/>
            <person name="Emmerich C."/>
        </authorList>
    </citation>
    <scope>NUCLEOTIDE SEQUENCE</scope>
    <source>
        <strain evidence="33">ATCC30299</strain>
    </source>
</reference>
<dbReference type="PROSITE" id="PS50011">
    <property type="entry name" value="PROTEIN_KINASE_DOM"/>
    <property type="match status" value="1"/>
</dbReference>
<gene>
    <name evidence="33" type="ORF">BSTOLATCC_MIC64200</name>
</gene>
<dbReference type="InterPro" id="IPR008271">
    <property type="entry name" value="Ser/Thr_kinase_AS"/>
</dbReference>
<accession>A0AAU9K9P7</accession>
<dbReference type="GO" id="GO:0005509">
    <property type="term" value="F:calcium ion binding"/>
    <property type="evidence" value="ECO:0007669"/>
    <property type="project" value="InterPro"/>
</dbReference>
<dbReference type="PROSITE" id="PS50222">
    <property type="entry name" value="EF_HAND_2"/>
    <property type="match status" value="4"/>
</dbReference>
<keyword evidence="18" id="KW-1043">Host membrane</keyword>
<comment type="catalytic activity">
    <reaction evidence="25">
        <text>L-seryl-[protein] + ATP = O-phospho-L-seryl-[protein] + ADP + H(+)</text>
        <dbReference type="Rhea" id="RHEA:17989"/>
        <dbReference type="Rhea" id="RHEA-COMP:9863"/>
        <dbReference type="Rhea" id="RHEA-COMP:11604"/>
        <dbReference type="ChEBI" id="CHEBI:15378"/>
        <dbReference type="ChEBI" id="CHEBI:29999"/>
        <dbReference type="ChEBI" id="CHEBI:30616"/>
        <dbReference type="ChEBI" id="CHEBI:83421"/>
        <dbReference type="ChEBI" id="CHEBI:456216"/>
        <dbReference type="EC" id="2.7.11.1"/>
    </reaction>
</comment>
<evidence type="ECO:0000256" key="26">
    <source>
        <dbReference type="ARBA" id="ARBA00060437"/>
    </source>
</evidence>
<keyword evidence="17" id="KW-0282">Flagellum</keyword>
<keyword evidence="15" id="KW-0106">Calcium</keyword>
<evidence type="ECO:0000256" key="28">
    <source>
        <dbReference type="PROSITE-ProRule" id="PRU10141"/>
    </source>
</evidence>
<keyword evidence="16 28" id="KW-0067">ATP-binding</keyword>
<evidence type="ECO:0000256" key="9">
    <source>
        <dbReference type="ARBA" id="ARBA00022679"/>
    </source>
</evidence>
<evidence type="ECO:0000256" key="18">
    <source>
        <dbReference type="ARBA" id="ARBA00022870"/>
    </source>
</evidence>
<evidence type="ECO:0000259" key="32">
    <source>
        <dbReference type="PROSITE" id="PS50222"/>
    </source>
</evidence>
<dbReference type="SUPFAM" id="SSF47473">
    <property type="entry name" value="EF-hand"/>
    <property type="match status" value="1"/>
</dbReference>
<evidence type="ECO:0000259" key="31">
    <source>
        <dbReference type="PROSITE" id="PS50011"/>
    </source>
</evidence>
<evidence type="ECO:0000256" key="20">
    <source>
        <dbReference type="ARBA" id="ARBA00023139"/>
    </source>
</evidence>
<dbReference type="FunFam" id="3.30.200.20:FF:000315">
    <property type="entry name" value="Calcium-dependent protein kinase 3"/>
    <property type="match status" value="1"/>
</dbReference>
<keyword evidence="14" id="KW-0418">Kinase</keyword>
<comment type="cofactor">
    <cofactor evidence="1">
        <name>Mg(2+)</name>
        <dbReference type="ChEBI" id="CHEBI:18420"/>
    </cofactor>
</comment>
<dbReference type="InterPro" id="IPR011992">
    <property type="entry name" value="EF-hand-dom_pair"/>
</dbReference>
<keyword evidence="10" id="KW-0519">Myristate</keyword>
<comment type="similarity">
    <text evidence="23">Belongs to the protein kinase superfamily. Ser/Thr protein kinase family. CDPK subfamily.</text>
</comment>
<keyword evidence="13 28" id="KW-0547">Nucleotide-binding</keyword>
<keyword evidence="20" id="KW-0564">Palmitate</keyword>
<dbReference type="PANTHER" id="PTHR24349">
    <property type="entry name" value="SERINE/THREONINE-PROTEIN KINASE"/>
    <property type="match status" value="1"/>
</dbReference>
<keyword evidence="34" id="KW-1185">Reference proteome</keyword>
<dbReference type="InterPro" id="IPR000719">
    <property type="entry name" value="Prot_kinase_dom"/>
</dbReference>
<evidence type="ECO:0000256" key="15">
    <source>
        <dbReference type="ARBA" id="ARBA00022837"/>
    </source>
</evidence>
<dbReference type="Pfam" id="PF00069">
    <property type="entry name" value="Pkinase"/>
    <property type="match status" value="1"/>
</dbReference>
<dbReference type="EMBL" id="CAJZBQ010000062">
    <property type="protein sequence ID" value="CAG9335737.1"/>
    <property type="molecule type" value="Genomic_DNA"/>
</dbReference>
<evidence type="ECO:0000256" key="16">
    <source>
        <dbReference type="ARBA" id="ARBA00022840"/>
    </source>
</evidence>
<dbReference type="Gene3D" id="1.10.238.10">
    <property type="entry name" value="EF-hand"/>
    <property type="match status" value="2"/>
</dbReference>
<dbReference type="GO" id="GO:0020005">
    <property type="term" value="C:symbiont-containing vacuole membrane"/>
    <property type="evidence" value="ECO:0007669"/>
    <property type="project" value="UniProtKB-SubCell"/>
</dbReference>
<keyword evidence="7" id="KW-1032">Host cell membrane</keyword>
<keyword evidence="12" id="KW-0677">Repeat</keyword>
<sequence length="495" mass="55912">MGCISNSARKGTVTKANKSQESKVVSSTEDLQIQPRQFVVHRETDILKDYTMGPKLGSGAFGSVRVGTHKISGQQRAIKTIKKSSISEDQLVKDKFFAEVEVLKTADHPNIVRLYEFYEDQLHFHLVTELVKGGELFDYIVSSKNLSEPVAAHFFKQILSAVNYCHSNGIVHRDLKPENLLLDRQDSSATLKVIDFGTSIVIDHSKRLTHRYGTSYYIAPEVLKKNYDEKCDIWSCGVILYILLSGKPPFYGETDSEILSRVEKGVYQMKGATWDRVSVNAKNLIKSMLNMKPQDRPSASQCLESNWLILMPEATNQASILTAEALENLTSFRAEKKLQHAVMTFIATQLMNKNEVSQLSQAFRALDANGDGKLSKDELLAQYQSTMGLNQAEEEVERIMKEVDVDGNGFIDYSEFIMASAKRESLLSKQNLENAFRLFDYDNSGKISAKEIRNILGREVISNDEVWRDLVGQVDQNGDGEIDLREFKEMMLKLF</sequence>
<keyword evidence="18" id="KW-0472">Membrane</keyword>
<dbReference type="EC" id="2.7.11.1" evidence="5"/>
<keyword evidence="6" id="KW-1003">Cell membrane</keyword>
<dbReference type="PROSITE" id="PS00107">
    <property type="entry name" value="PROTEIN_KINASE_ATP"/>
    <property type="match status" value="1"/>
</dbReference>
<evidence type="ECO:0000313" key="34">
    <source>
        <dbReference type="Proteomes" id="UP001162131"/>
    </source>
</evidence>
<dbReference type="FunFam" id="1.10.510.10:FF:000398">
    <property type="entry name" value="Calcium-dependent protein kinase 1"/>
    <property type="match status" value="1"/>
</dbReference>